<accession>A0A151QQL9</accession>
<dbReference type="EMBL" id="KQ485213">
    <property type="protein sequence ID" value="KYP32576.1"/>
    <property type="molecule type" value="Genomic_DNA"/>
</dbReference>
<dbReference type="InterPro" id="IPR053134">
    <property type="entry name" value="RNA-dir_DNA_polymerase"/>
</dbReference>
<dbReference type="Proteomes" id="UP000075243">
    <property type="component" value="Unassembled WGS sequence"/>
</dbReference>
<proteinExistence type="predicted"/>
<dbReference type="InterPro" id="IPR043502">
    <property type="entry name" value="DNA/RNA_pol_sf"/>
</dbReference>
<dbReference type="Gene3D" id="3.10.10.10">
    <property type="entry name" value="HIV Type 1 Reverse Transcriptase, subunit A, domain 1"/>
    <property type="match status" value="1"/>
</dbReference>
<evidence type="ECO:0000259" key="1">
    <source>
        <dbReference type="PROSITE" id="PS50878"/>
    </source>
</evidence>
<evidence type="ECO:0000313" key="3">
    <source>
        <dbReference type="EMBL" id="KYP32578.1"/>
    </source>
</evidence>
<evidence type="ECO:0000313" key="4">
    <source>
        <dbReference type="Proteomes" id="UP000075243"/>
    </source>
</evidence>
<dbReference type="InterPro" id="IPR000477">
    <property type="entry name" value="RT_dom"/>
</dbReference>
<organism evidence="2 4">
    <name type="scientific">Cajanus cajan</name>
    <name type="common">Pigeon pea</name>
    <name type="synonym">Cajanus indicus</name>
    <dbReference type="NCBI Taxonomy" id="3821"/>
    <lineage>
        <taxon>Eukaryota</taxon>
        <taxon>Viridiplantae</taxon>
        <taxon>Streptophyta</taxon>
        <taxon>Embryophyta</taxon>
        <taxon>Tracheophyta</taxon>
        <taxon>Spermatophyta</taxon>
        <taxon>Magnoliopsida</taxon>
        <taxon>eudicotyledons</taxon>
        <taxon>Gunneridae</taxon>
        <taxon>Pentapetalae</taxon>
        <taxon>rosids</taxon>
        <taxon>fabids</taxon>
        <taxon>Fabales</taxon>
        <taxon>Fabaceae</taxon>
        <taxon>Papilionoideae</taxon>
        <taxon>50 kb inversion clade</taxon>
        <taxon>NPAAA clade</taxon>
        <taxon>indigoferoid/millettioid clade</taxon>
        <taxon>Phaseoleae</taxon>
        <taxon>Cajanus</taxon>
    </lineage>
</organism>
<evidence type="ECO:0000313" key="2">
    <source>
        <dbReference type="EMBL" id="KYP32576.1"/>
    </source>
</evidence>
<dbReference type="PANTHER" id="PTHR24559:SF444">
    <property type="entry name" value="REVERSE TRANSCRIPTASE DOMAIN-CONTAINING PROTEIN"/>
    <property type="match status" value="1"/>
</dbReference>
<reference evidence="2 4" key="1">
    <citation type="journal article" date="2012" name="Nat. Biotechnol.">
        <title>Draft genome sequence of pigeonpea (Cajanus cajan), an orphan legume crop of resource-poor farmers.</title>
        <authorList>
            <person name="Varshney R.K."/>
            <person name="Chen W."/>
            <person name="Li Y."/>
            <person name="Bharti A.K."/>
            <person name="Saxena R.K."/>
            <person name="Schlueter J.A."/>
            <person name="Donoghue M.T."/>
            <person name="Azam S."/>
            <person name="Fan G."/>
            <person name="Whaley A.M."/>
            <person name="Farmer A.D."/>
            <person name="Sheridan J."/>
            <person name="Iwata A."/>
            <person name="Tuteja R."/>
            <person name="Penmetsa R.V."/>
            <person name="Wu W."/>
            <person name="Upadhyaya H.D."/>
            <person name="Yang S.P."/>
            <person name="Shah T."/>
            <person name="Saxena K.B."/>
            <person name="Michael T."/>
            <person name="McCombie W.R."/>
            <person name="Yang B."/>
            <person name="Zhang G."/>
            <person name="Yang H."/>
            <person name="Wang J."/>
            <person name="Spillane C."/>
            <person name="Cook D.R."/>
            <person name="May G.D."/>
            <person name="Xu X."/>
            <person name="Jackson S.A."/>
        </authorList>
    </citation>
    <scope>NUCLEOTIDE SEQUENCE [LARGE SCALE GENOMIC DNA]</scope>
    <source>
        <strain evidence="4">cv. Asha</strain>
    </source>
</reference>
<dbReference type="EMBL" id="KQ485213">
    <property type="protein sequence ID" value="KYP32578.1"/>
    <property type="molecule type" value="Genomic_DNA"/>
</dbReference>
<dbReference type="PANTHER" id="PTHR24559">
    <property type="entry name" value="TRANSPOSON TY3-I GAG-POL POLYPROTEIN"/>
    <property type="match status" value="1"/>
</dbReference>
<dbReference type="PROSITE" id="PS50878">
    <property type="entry name" value="RT_POL"/>
    <property type="match status" value="1"/>
</dbReference>
<protein>
    <submittedName>
        <fullName evidence="2">Transposon Ty3-I Gag-Pol polyprotein</fullName>
    </submittedName>
</protein>
<dbReference type="CDD" id="cd01647">
    <property type="entry name" value="RT_LTR"/>
    <property type="match status" value="1"/>
</dbReference>
<dbReference type="Pfam" id="PF00078">
    <property type="entry name" value="RVT_1"/>
    <property type="match status" value="1"/>
</dbReference>
<dbReference type="Gramene" id="C.cajan_42363.t">
    <property type="protein sequence ID" value="C.cajan_42363.t"/>
    <property type="gene ID" value="C.cajan_42363"/>
</dbReference>
<dbReference type="SUPFAM" id="SSF56672">
    <property type="entry name" value="DNA/RNA polymerases"/>
    <property type="match status" value="1"/>
</dbReference>
<gene>
    <name evidence="2" type="ORF">KK1_046705</name>
    <name evidence="3" type="ORF">KK1_046707</name>
</gene>
<dbReference type="InterPro" id="IPR043128">
    <property type="entry name" value="Rev_trsase/Diguanyl_cyclase"/>
</dbReference>
<feature type="domain" description="Reverse transcriptase" evidence="1">
    <location>
        <begin position="1"/>
        <end position="152"/>
    </location>
</feature>
<keyword evidence="4" id="KW-1185">Reference proteome</keyword>
<sequence>MAPAEFSELNMLVEELLEKQMIRPGVSPWGAPLLLVKKKDGGVRLCVDYRIDDLMDQLKGASFFSNIDLRSGYHQIRVKEEDIRKTAFRTRYDRYEYVVMPFGVTNAPSIFMDYMNMIFKPFLDKFVVVFIDDILVYSGSMEEHREHMRIVL</sequence>
<dbReference type="AlphaFoldDB" id="A0A151QQL9"/>
<dbReference type="Gramene" id="C.cajan_42361.t">
    <property type="protein sequence ID" value="C.cajan_42361.t"/>
    <property type="gene ID" value="C.cajan_42361"/>
</dbReference>
<name>A0A151QQL9_CAJCA</name>
<dbReference type="Gene3D" id="3.30.70.270">
    <property type="match status" value="1"/>
</dbReference>